<dbReference type="EMBL" id="LXQC01000002">
    <property type="protein sequence ID" value="TFE73291.1"/>
    <property type="molecule type" value="Genomic_DNA"/>
</dbReference>
<gene>
    <name evidence="2" type="ORF">A7Q10_03190</name>
</gene>
<evidence type="ECO:0000313" key="2">
    <source>
        <dbReference type="EMBL" id="TFE73291.1"/>
    </source>
</evidence>
<dbReference type="GO" id="GO:0020037">
    <property type="term" value="F:heme binding"/>
    <property type="evidence" value="ECO:0007669"/>
    <property type="project" value="InterPro"/>
</dbReference>
<dbReference type="OrthoDB" id="187976at2"/>
<dbReference type="InterPro" id="IPR012292">
    <property type="entry name" value="Globin/Proto"/>
</dbReference>
<dbReference type="Proteomes" id="UP000297713">
    <property type="component" value="Unassembled WGS sequence"/>
</dbReference>
<dbReference type="RefSeq" id="WP_134438943.1">
    <property type="nucleotide sequence ID" value="NZ_CP065957.1"/>
</dbReference>
<organism evidence="2 3">
    <name type="scientific">Methylacidiphilum caldifontis</name>
    <dbReference type="NCBI Taxonomy" id="2795386"/>
    <lineage>
        <taxon>Bacteria</taxon>
        <taxon>Pseudomonadati</taxon>
        <taxon>Verrucomicrobiota</taxon>
        <taxon>Methylacidiphilae</taxon>
        <taxon>Methylacidiphilales</taxon>
        <taxon>Methylacidiphilaceae</taxon>
        <taxon>Methylacidiphilum (ex Ratnadevi et al. 2023)</taxon>
    </lineage>
</organism>
<dbReference type="SUPFAM" id="SSF46458">
    <property type="entry name" value="Globin-like"/>
    <property type="match status" value="1"/>
</dbReference>
<evidence type="ECO:0000259" key="1">
    <source>
        <dbReference type="Pfam" id="PF11563"/>
    </source>
</evidence>
<protein>
    <submittedName>
        <fullName evidence="2">Globin</fullName>
    </submittedName>
</protein>
<comment type="caution">
    <text evidence="2">The sequence shown here is derived from an EMBL/GenBank/DDBJ whole genome shotgun (WGS) entry which is preliminary data.</text>
</comment>
<dbReference type="Gene3D" id="1.10.490.10">
    <property type="entry name" value="Globins"/>
    <property type="match status" value="1"/>
</dbReference>
<dbReference type="Pfam" id="PF11563">
    <property type="entry name" value="Protoglobin"/>
    <property type="match status" value="1"/>
</dbReference>
<dbReference type="InterPro" id="IPR009050">
    <property type="entry name" value="Globin-like_sf"/>
</dbReference>
<proteinExistence type="predicted"/>
<name>A0A4Y8PH87_9BACT</name>
<dbReference type="InterPro" id="IPR044398">
    <property type="entry name" value="Globin-sensor_dom"/>
</dbReference>
<sequence>MNTNLKELTQSILEMIPTQLRFNSHDESVFQRLKPFHERIAEKVVKGFYDVLFEYPTTQTIFKAGERPLREPDLQHWWQKTITGPFDLGYWSWQSAVGVIHIKRKVKNPMMLSIWGWILMTLQKEFATNFSPHEVFEFMDSWHRLAITVESLIAESFLHNYIVALAQSTGTELALLDRLVAIEVADIDPKKLE</sequence>
<accession>A0A4Y8PH87</accession>
<feature type="domain" description="Globin-sensor" evidence="1">
    <location>
        <begin position="20"/>
        <end position="158"/>
    </location>
</feature>
<dbReference type="AlphaFoldDB" id="A0A4Y8PH87"/>
<reference evidence="2 3" key="1">
    <citation type="submission" date="2016-05" db="EMBL/GenBank/DDBJ databases">
        <title>Diversity and Homogeneity among Thermoacidophilic Verrucomicrobia Methanotrophs Linked with Geographical Origin.</title>
        <authorList>
            <person name="Erikstad H.-A."/>
            <person name="Smestad N.B."/>
            <person name="Ceballos R.M."/>
            <person name="Birkeland N.-K."/>
        </authorList>
    </citation>
    <scope>NUCLEOTIDE SEQUENCE [LARGE SCALE GENOMIC DNA]</scope>
    <source>
        <strain evidence="2 3">Phi</strain>
    </source>
</reference>
<keyword evidence="3" id="KW-1185">Reference proteome</keyword>
<dbReference type="GO" id="GO:0019825">
    <property type="term" value="F:oxygen binding"/>
    <property type="evidence" value="ECO:0007669"/>
    <property type="project" value="InterPro"/>
</dbReference>
<evidence type="ECO:0000313" key="3">
    <source>
        <dbReference type="Proteomes" id="UP000297713"/>
    </source>
</evidence>